<organism evidence="1 2">
    <name type="scientific">Ezakiella coagulans</name>
    <dbReference type="NCBI Taxonomy" id="46507"/>
    <lineage>
        <taxon>Bacteria</taxon>
        <taxon>Bacillati</taxon>
        <taxon>Bacillota</taxon>
        <taxon>Tissierellia</taxon>
        <taxon>Ezakiella</taxon>
    </lineage>
</organism>
<keyword evidence="2" id="KW-1185">Reference proteome</keyword>
<dbReference type="RefSeq" id="WP_116480238.1">
    <property type="nucleotide sequence ID" value="NZ_QEKV01000006.1"/>
</dbReference>
<evidence type="ECO:0000313" key="2">
    <source>
        <dbReference type="Proteomes" id="UP000245793"/>
    </source>
</evidence>
<protein>
    <recommendedName>
        <fullName evidence="3">AAA domain-containing protein</fullName>
    </recommendedName>
</protein>
<dbReference type="EMBL" id="QEKV01000006">
    <property type="protein sequence ID" value="PVY94168.1"/>
    <property type="molecule type" value="Genomic_DNA"/>
</dbReference>
<accession>A0A2U1E2J2</accession>
<sequence>MVKFILGAKGAGKTRWLIEGANKEIESGNGNIAFVDVDDEHIFTLKHEVRLINAKDYGVETLPELYGFLSGMLAMDFDLEKIYIDSVYKIIPIKSENLSSVYNELEIISKRSECDIYINVDFSLDEVPEEMKENAIEVK</sequence>
<comment type="caution">
    <text evidence="1">The sequence shown here is derived from an EMBL/GenBank/DDBJ whole genome shotgun (WGS) entry which is preliminary data.</text>
</comment>
<reference evidence="1 2" key="1">
    <citation type="submission" date="2018-04" db="EMBL/GenBank/DDBJ databases">
        <title>Genomic Encyclopedia of Type Strains, Phase IV (KMG-IV): sequencing the most valuable type-strain genomes for metagenomic binning, comparative biology and taxonomic classification.</title>
        <authorList>
            <person name="Goeker M."/>
        </authorList>
    </citation>
    <scope>NUCLEOTIDE SEQUENCE [LARGE SCALE GENOMIC DNA]</scope>
    <source>
        <strain evidence="1 2">DSM 20705</strain>
    </source>
</reference>
<proteinExistence type="predicted"/>
<evidence type="ECO:0000313" key="1">
    <source>
        <dbReference type="EMBL" id="PVY94168.1"/>
    </source>
</evidence>
<name>A0A2U1E2J2_9FIRM</name>
<dbReference type="AlphaFoldDB" id="A0A2U1E2J2"/>
<evidence type="ECO:0008006" key="3">
    <source>
        <dbReference type="Google" id="ProtNLM"/>
    </source>
</evidence>
<dbReference type="Proteomes" id="UP000245793">
    <property type="component" value="Unassembled WGS sequence"/>
</dbReference>
<gene>
    <name evidence="1" type="ORF">C7381_10641</name>
</gene>